<keyword evidence="3" id="KW-1185">Reference proteome</keyword>
<dbReference type="Proteomes" id="UP001193501">
    <property type="component" value="Unassembled WGS sequence"/>
</dbReference>
<sequence>METRSLIKALAEDAAPRGPGFGARWALALGLGIALALTVFAALLSPRADLGAAMGQWRFGFKMGMALLVALTALPLLRALSRPGGRAGRALWLVALALMAGALAEGLTLPPEARFPALMGQHNWACLALVTLIGLAPLAVFLGFLRRAAPTDLPRAGALAGLASGGIAATLYALHCTDDSPLFVAVWYNAAVLGLAALGALLAPRLARW</sequence>
<dbReference type="InterPro" id="IPR009495">
    <property type="entry name" value="NrsF"/>
</dbReference>
<feature type="transmembrane region" description="Helical" evidence="1">
    <location>
        <begin position="90"/>
        <end position="110"/>
    </location>
</feature>
<dbReference type="EMBL" id="JAABNR010000002">
    <property type="protein sequence ID" value="NBZ86348.1"/>
    <property type="molecule type" value="Genomic_DNA"/>
</dbReference>
<dbReference type="AlphaFoldDB" id="A0AAE4Y860"/>
<feature type="transmembrane region" description="Helical" evidence="1">
    <location>
        <begin position="186"/>
        <end position="207"/>
    </location>
</feature>
<evidence type="ECO:0000313" key="3">
    <source>
        <dbReference type="Proteomes" id="UP001193501"/>
    </source>
</evidence>
<keyword evidence="1" id="KW-1133">Transmembrane helix</keyword>
<keyword evidence="1" id="KW-0472">Membrane</keyword>
<keyword evidence="1" id="KW-0812">Transmembrane</keyword>
<reference evidence="2" key="1">
    <citation type="submission" date="2020-01" db="EMBL/GenBank/DDBJ databases">
        <authorList>
            <person name="Chen W.-M."/>
        </authorList>
    </citation>
    <scope>NUCLEOTIDE SEQUENCE</scope>
    <source>
        <strain evidence="2">CYK-10</strain>
    </source>
</reference>
<feature type="transmembrane region" description="Helical" evidence="1">
    <location>
        <begin position="156"/>
        <end position="174"/>
    </location>
</feature>
<dbReference type="Pfam" id="PF06532">
    <property type="entry name" value="NrsF"/>
    <property type="match status" value="1"/>
</dbReference>
<feature type="transmembrane region" description="Helical" evidence="1">
    <location>
        <begin position="59"/>
        <end position="78"/>
    </location>
</feature>
<feature type="transmembrane region" description="Helical" evidence="1">
    <location>
        <begin position="21"/>
        <end position="44"/>
    </location>
</feature>
<comment type="caution">
    <text evidence="2">The sequence shown here is derived from an EMBL/GenBank/DDBJ whole genome shotgun (WGS) entry which is preliminary data.</text>
</comment>
<proteinExistence type="predicted"/>
<protein>
    <submittedName>
        <fullName evidence="2">DUF1109 family protein</fullName>
    </submittedName>
</protein>
<evidence type="ECO:0000313" key="2">
    <source>
        <dbReference type="EMBL" id="NBZ86348.1"/>
    </source>
</evidence>
<dbReference type="RefSeq" id="WP_168773164.1">
    <property type="nucleotide sequence ID" value="NZ_JAABNR010000002.1"/>
</dbReference>
<name>A0AAE4Y860_9RHOB</name>
<gene>
    <name evidence="2" type="ORF">GV832_02050</name>
</gene>
<feature type="transmembrane region" description="Helical" evidence="1">
    <location>
        <begin position="122"/>
        <end position="144"/>
    </location>
</feature>
<evidence type="ECO:0000256" key="1">
    <source>
        <dbReference type="SAM" id="Phobius"/>
    </source>
</evidence>
<organism evidence="2 3">
    <name type="scientific">Stagnihabitans tardus</name>
    <dbReference type="NCBI Taxonomy" id="2699202"/>
    <lineage>
        <taxon>Bacteria</taxon>
        <taxon>Pseudomonadati</taxon>
        <taxon>Pseudomonadota</taxon>
        <taxon>Alphaproteobacteria</taxon>
        <taxon>Rhodobacterales</taxon>
        <taxon>Paracoccaceae</taxon>
        <taxon>Stagnihabitans</taxon>
    </lineage>
</organism>
<accession>A0AAE4Y860</accession>